<keyword evidence="3" id="KW-1185">Reference proteome</keyword>
<evidence type="ECO:0000313" key="2">
    <source>
        <dbReference type="EMBL" id="KAG2609054.1"/>
    </source>
</evidence>
<feature type="region of interest" description="Disordered" evidence="1">
    <location>
        <begin position="28"/>
        <end position="101"/>
    </location>
</feature>
<evidence type="ECO:0000313" key="3">
    <source>
        <dbReference type="Proteomes" id="UP000823388"/>
    </source>
</evidence>
<evidence type="ECO:0000256" key="1">
    <source>
        <dbReference type="SAM" id="MobiDB-lite"/>
    </source>
</evidence>
<gene>
    <name evidence="2" type="ORF">PVAP13_4KG042608</name>
</gene>
<sequence length="101" mass="10913">MAPNLDNIDPGLLSTPLVRWLQSPAAQSRGGMQYKHPSRRHLHRPTAASPNRMDLASGMNQQRRCGSPASDRCSSSSTMGRHHTGSSPFCWSHASSSAEAS</sequence>
<name>A0A8T0TJD9_PANVG</name>
<dbReference type="AlphaFoldDB" id="A0A8T0TJD9"/>
<reference evidence="2" key="1">
    <citation type="submission" date="2020-05" db="EMBL/GenBank/DDBJ databases">
        <title>WGS assembly of Panicum virgatum.</title>
        <authorList>
            <person name="Lovell J.T."/>
            <person name="Jenkins J."/>
            <person name="Shu S."/>
            <person name="Juenger T.E."/>
            <person name="Schmutz J."/>
        </authorList>
    </citation>
    <scope>NUCLEOTIDE SEQUENCE</scope>
    <source>
        <strain evidence="2">AP13</strain>
    </source>
</reference>
<dbReference type="Proteomes" id="UP000823388">
    <property type="component" value="Chromosome 4K"/>
</dbReference>
<organism evidence="2 3">
    <name type="scientific">Panicum virgatum</name>
    <name type="common">Blackwell switchgrass</name>
    <dbReference type="NCBI Taxonomy" id="38727"/>
    <lineage>
        <taxon>Eukaryota</taxon>
        <taxon>Viridiplantae</taxon>
        <taxon>Streptophyta</taxon>
        <taxon>Embryophyta</taxon>
        <taxon>Tracheophyta</taxon>
        <taxon>Spermatophyta</taxon>
        <taxon>Magnoliopsida</taxon>
        <taxon>Liliopsida</taxon>
        <taxon>Poales</taxon>
        <taxon>Poaceae</taxon>
        <taxon>PACMAD clade</taxon>
        <taxon>Panicoideae</taxon>
        <taxon>Panicodae</taxon>
        <taxon>Paniceae</taxon>
        <taxon>Panicinae</taxon>
        <taxon>Panicum</taxon>
        <taxon>Panicum sect. Hiantes</taxon>
    </lineage>
</organism>
<dbReference type="EMBL" id="CM029043">
    <property type="protein sequence ID" value="KAG2609054.1"/>
    <property type="molecule type" value="Genomic_DNA"/>
</dbReference>
<proteinExistence type="predicted"/>
<protein>
    <submittedName>
        <fullName evidence="2">Uncharacterized protein</fullName>
    </submittedName>
</protein>
<comment type="caution">
    <text evidence="2">The sequence shown here is derived from an EMBL/GenBank/DDBJ whole genome shotgun (WGS) entry which is preliminary data.</text>
</comment>
<feature type="compositionally biased region" description="Polar residues" evidence="1">
    <location>
        <begin position="72"/>
        <end position="101"/>
    </location>
</feature>
<accession>A0A8T0TJD9</accession>